<reference evidence="2" key="1">
    <citation type="journal article" date="2015" name="PeerJ">
        <title>First genomic representation of candidate bacterial phylum KSB3 points to enhanced environmental sensing as a trigger of wastewater bulking.</title>
        <authorList>
            <person name="Sekiguchi Y."/>
            <person name="Ohashi A."/>
            <person name="Parks D.H."/>
            <person name="Yamauchi T."/>
            <person name="Tyson G.W."/>
            <person name="Hugenholtz P."/>
        </authorList>
    </citation>
    <scope>NUCLEOTIDE SEQUENCE [LARGE SCALE GENOMIC DNA]</scope>
</reference>
<keyword evidence="3" id="KW-1185">Reference proteome</keyword>
<gene>
    <name evidence="2" type="ORF">U14_00442</name>
</gene>
<dbReference type="Pfam" id="PF07603">
    <property type="entry name" value="Lcl_C"/>
    <property type="match status" value="1"/>
</dbReference>
<feature type="domain" description="Lcl C-terminal" evidence="1">
    <location>
        <begin position="1"/>
        <end position="170"/>
    </location>
</feature>
<evidence type="ECO:0000259" key="1">
    <source>
        <dbReference type="Pfam" id="PF07603"/>
    </source>
</evidence>
<dbReference type="EMBL" id="DF820455">
    <property type="protein sequence ID" value="GAK49223.1"/>
    <property type="molecule type" value="Genomic_DNA"/>
</dbReference>
<dbReference type="AlphaFoldDB" id="A0A0S6VQD3"/>
<evidence type="ECO:0000313" key="3">
    <source>
        <dbReference type="Proteomes" id="UP000030700"/>
    </source>
</evidence>
<accession>A0A0S6VQD3</accession>
<dbReference type="InterPro" id="IPR011460">
    <property type="entry name" value="Lcl_C"/>
</dbReference>
<protein>
    <recommendedName>
        <fullName evidence="1">Lcl C-terminal domain-containing protein</fullName>
    </recommendedName>
</protein>
<dbReference type="STRING" id="1499966.U14_00442"/>
<name>A0A0S6VQD3_9BACT</name>
<proteinExistence type="predicted"/>
<dbReference type="HOGENOM" id="CLU_1851205_0_0_0"/>
<evidence type="ECO:0000313" key="2">
    <source>
        <dbReference type="EMBL" id="GAK49223.1"/>
    </source>
</evidence>
<dbReference type="Proteomes" id="UP000030700">
    <property type="component" value="Unassembled WGS sequence"/>
</dbReference>
<sequence length="171" mass="20020">MTYQEAEAYIAQINADNFGDYNDWRLPTVEELLSLLEQKQETTVRFILSERDFERLKEGEHPMPDDVIAELKSLQDRQFSAETDFISAVQQQIGAEDAARYQERLVEQAKTEYALYINPMFDSAQTWVWSSDIYQIKGKRSTEAAWDVYFGFGFVDAVSFNFRHYVRVVRS</sequence>
<organism evidence="2">
    <name type="scientific">Candidatus Moduliflexus flocculans</name>
    <dbReference type="NCBI Taxonomy" id="1499966"/>
    <lineage>
        <taxon>Bacteria</taxon>
        <taxon>Candidatus Moduliflexota</taxon>
        <taxon>Candidatus Moduliflexia</taxon>
        <taxon>Candidatus Moduliflexales</taxon>
        <taxon>Candidatus Moduliflexaceae</taxon>
    </lineage>
</organism>